<gene>
    <name evidence="1" type="ORF">AC625_08160</name>
</gene>
<dbReference type="InterPro" id="IPR032466">
    <property type="entry name" value="Metal_Hydrolase"/>
</dbReference>
<dbReference type="PANTHER" id="PTHR10443">
    <property type="entry name" value="MICROSOMAL DIPEPTIDASE"/>
    <property type="match status" value="1"/>
</dbReference>
<proteinExistence type="predicted"/>
<dbReference type="RefSeq" id="WP_049680855.1">
    <property type="nucleotide sequence ID" value="NZ_LFZW01000001.1"/>
</dbReference>
<keyword evidence="2" id="KW-1185">Reference proteome</keyword>
<protein>
    <submittedName>
        <fullName evidence="1">Diguanylate cyclase</fullName>
    </submittedName>
</protein>
<dbReference type="OrthoDB" id="9804920at2"/>
<dbReference type="STRING" id="1679170.AC625_08160"/>
<dbReference type="PATRIC" id="fig|1679170.3.peg.1746"/>
<comment type="caution">
    <text evidence="1">The sequence shown here is derived from an EMBL/GenBank/DDBJ whole genome shotgun (WGS) entry which is preliminary data.</text>
</comment>
<sequence length="312" mass="35234">MKIFDAHCDVLMKMFIDATITFHDESKLDITYESLKETGGKVQCFAIYIPENVHPDLRFMAALSMVELFVTKIVSLPQIRWIRTNEDIQKLKVNQIGAVLTLEGCDCIGADILKLKTLLRLGVRSVGLTWNFANMVADGAMELRGAGLTRFGKNLIQVLNEYKAWTDVSHLSEQAFWDVIELANDIIASHSNAYKLCPHQRNLRDNQISALINKGAPIGITFVPEFLSKDKKVTIKDVLKHIDYIGSLGGQNNLGFGSDFDGMDHKVSELTNYRGYHKLINDLTKYYSADFVKNLLFNNFAKKFPHDSQPVN</sequence>
<dbReference type="SUPFAM" id="SSF51556">
    <property type="entry name" value="Metallo-dependent hydrolases"/>
    <property type="match status" value="1"/>
</dbReference>
<dbReference type="AlphaFoldDB" id="A0A0K9GSB2"/>
<organism evidence="1 2">
    <name type="scientific">Peribacillus loiseleuriae</name>
    <dbReference type="NCBI Taxonomy" id="1679170"/>
    <lineage>
        <taxon>Bacteria</taxon>
        <taxon>Bacillati</taxon>
        <taxon>Bacillota</taxon>
        <taxon>Bacilli</taxon>
        <taxon>Bacillales</taxon>
        <taxon>Bacillaceae</taxon>
        <taxon>Peribacillus</taxon>
    </lineage>
</organism>
<dbReference type="PROSITE" id="PS51365">
    <property type="entry name" value="RENAL_DIPEPTIDASE_2"/>
    <property type="match status" value="1"/>
</dbReference>
<dbReference type="InterPro" id="IPR008257">
    <property type="entry name" value="Pept_M19"/>
</dbReference>
<dbReference type="EMBL" id="LFZW01000001">
    <property type="protein sequence ID" value="KMY49523.1"/>
    <property type="molecule type" value="Genomic_DNA"/>
</dbReference>
<dbReference type="Proteomes" id="UP000037146">
    <property type="component" value="Unassembled WGS sequence"/>
</dbReference>
<evidence type="ECO:0000313" key="1">
    <source>
        <dbReference type="EMBL" id="KMY49523.1"/>
    </source>
</evidence>
<dbReference type="GO" id="GO:0006508">
    <property type="term" value="P:proteolysis"/>
    <property type="evidence" value="ECO:0007669"/>
    <property type="project" value="InterPro"/>
</dbReference>
<dbReference type="Pfam" id="PF01244">
    <property type="entry name" value="Peptidase_M19"/>
    <property type="match status" value="1"/>
</dbReference>
<name>A0A0K9GSB2_9BACI</name>
<dbReference type="CDD" id="cd01301">
    <property type="entry name" value="rDP_like"/>
    <property type="match status" value="1"/>
</dbReference>
<dbReference type="GO" id="GO:0070573">
    <property type="term" value="F:metallodipeptidase activity"/>
    <property type="evidence" value="ECO:0007669"/>
    <property type="project" value="InterPro"/>
</dbReference>
<accession>A0A0K9GSB2</accession>
<dbReference type="Gene3D" id="3.20.20.140">
    <property type="entry name" value="Metal-dependent hydrolases"/>
    <property type="match status" value="1"/>
</dbReference>
<evidence type="ECO:0000313" key="2">
    <source>
        <dbReference type="Proteomes" id="UP000037146"/>
    </source>
</evidence>
<dbReference type="PANTHER" id="PTHR10443:SF12">
    <property type="entry name" value="DIPEPTIDASE"/>
    <property type="match status" value="1"/>
</dbReference>
<reference evidence="2" key="1">
    <citation type="submission" date="2015-07" db="EMBL/GenBank/DDBJ databases">
        <title>Genome sequencing project for genomic taxonomy and phylogenomics of Bacillus-like bacteria.</title>
        <authorList>
            <person name="Liu B."/>
            <person name="Wang J."/>
            <person name="Zhu Y."/>
            <person name="Liu G."/>
            <person name="Chen Q."/>
            <person name="Chen Z."/>
            <person name="Lan J."/>
            <person name="Che J."/>
            <person name="Ge C."/>
            <person name="Shi H."/>
            <person name="Pan Z."/>
            <person name="Liu X."/>
        </authorList>
    </citation>
    <scope>NUCLEOTIDE SEQUENCE [LARGE SCALE GENOMIC DNA]</scope>
    <source>
        <strain evidence="2">FJAT-27997</strain>
    </source>
</reference>